<dbReference type="GO" id="GO:0007034">
    <property type="term" value="P:vacuolar transport"/>
    <property type="evidence" value="ECO:0007669"/>
    <property type="project" value="InterPro"/>
</dbReference>
<dbReference type="InterPro" id="IPR005024">
    <property type="entry name" value="Snf7_fam"/>
</dbReference>
<comment type="similarity">
    <text evidence="1">Belongs to the SNF7 family.</text>
</comment>
<evidence type="ECO:0000313" key="4">
    <source>
        <dbReference type="Proteomes" id="UP000265020"/>
    </source>
</evidence>
<name>A0A3Q2CQ85_CYPVA</name>
<dbReference type="GeneTree" id="ENSGT00550000074817"/>
<evidence type="ECO:0000313" key="3">
    <source>
        <dbReference type="Ensembl" id="ENSCVAP00000007731.1"/>
    </source>
</evidence>
<accession>A0A3Q2CQ85</accession>
<keyword evidence="4" id="KW-1185">Reference proteome</keyword>
<feature type="region of interest" description="Disordered" evidence="2">
    <location>
        <begin position="54"/>
        <end position="74"/>
    </location>
</feature>
<dbReference type="AlphaFoldDB" id="A0A3Q2CQ85"/>
<reference evidence="3" key="2">
    <citation type="submission" date="2025-09" db="UniProtKB">
        <authorList>
            <consortium name="Ensembl"/>
        </authorList>
    </citation>
    <scope>IDENTIFICATION</scope>
</reference>
<dbReference type="Ensembl" id="ENSCVAT00000002807.1">
    <property type="protein sequence ID" value="ENSCVAP00000007731.1"/>
    <property type="gene ID" value="ENSCVAG00000009411.1"/>
</dbReference>
<protein>
    <submittedName>
        <fullName evidence="3">Charged multivesicular body protein 5</fullName>
    </submittedName>
</protein>
<dbReference type="Proteomes" id="UP000265020">
    <property type="component" value="Unassembled WGS sequence"/>
</dbReference>
<organism evidence="3 4">
    <name type="scientific">Cyprinodon variegatus</name>
    <name type="common">Sheepshead minnow</name>
    <dbReference type="NCBI Taxonomy" id="28743"/>
    <lineage>
        <taxon>Eukaryota</taxon>
        <taxon>Metazoa</taxon>
        <taxon>Chordata</taxon>
        <taxon>Craniata</taxon>
        <taxon>Vertebrata</taxon>
        <taxon>Euteleostomi</taxon>
        <taxon>Actinopterygii</taxon>
        <taxon>Neopterygii</taxon>
        <taxon>Teleostei</taxon>
        <taxon>Neoteleostei</taxon>
        <taxon>Acanthomorphata</taxon>
        <taxon>Ovalentaria</taxon>
        <taxon>Atherinomorphae</taxon>
        <taxon>Cyprinodontiformes</taxon>
        <taxon>Cyprinodontidae</taxon>
        <taxon>Cyprinodon</taxon>
    </lineage>
</organism>
<proteinExistence type="inferred from homology"/>
<dbReference type="Pfam" id="PF03357">
    <property type="entry name" value="Snf7"/>
    <property type="match status" value="1"/>
</dbReference>
<dbReference type="STRING" id="28743.ENSCVAP00000007731"/>
<feature type="compositionally biased region" description="Basic residues" evidence="2">
    <location>
        <begin position="1"/>
        <end position="10"/>
    </location>
</feature>
<dbReference type="Gene3D" id="6.10.140.1230">
    <property type="match status" value="1"/>
</dbReference>
<evidence type="ECO:0000256" key="1">
    <source>
        <dbReference type="ARBA" id="ARBA00006190"/>
    </source>
</evidence>
<feature type="region of interest" description="Disordered" evidence="2">
    <location>
        <begin position="1"/>
        <end position="20"/>
    </location>
</feature>
<reference evidence="3" key="1">
    <citation type="submission" date="2025-08" db="UniProtKB">
        <authorList>
            <consortium name="Ensembl"/>
        </authorList>
    </citation>
    <scope>IDENTIFICATION</scope>
</reference>
<feature type="compositionally biased region" description="Basic residues" evidence="2">
    <location>
        <begin position="64"/>
        <end position="74"/>
    </location>
</feature>
<sequence>MNRIFGRGKPKAPPPNLSDCISTVDARAESIEKKIGRLDAELLKYKDQLKKMREGPSKNMVKQKAMRVLKQKRM</sequence>
<evidence type="ECO:0000256" key="2">
    <source>
        <dbReference type="SAM" id="MobiDB-lite"/>
    </source>
</evidence>